<dbReference type="RefSeq" id="WP_212022204.1">
    <property type="nucleotide sequence ID" value="NZ_JAAFYZ010000412.1"/>
</dbReference>
<accession>A0ABS5L8B8</accession>
<evidence type="ECO:0000313" key="2">
    <source>
        <dbReference type="EMBL" id="MBS2554600.1"/>
    </source>
</evidence>
<organism evidence="2 3">
    <name type="scientific">Catenulispora pinistramenti</name>
    <dbReference type="NCBI Taxonomy" id="2705254"/>
    <lineage>
        <taxon>Bacteria</taxon>
        <taxon>Bacillati</taxon>
        <taxon>Actinomycetota</taxon>
        <taxon>Actinomycetes</taxon>
        <taxon>Catenulisporales</taxon>
        <taxon>Catenulisporaceae</taxon>
        <taxon>Catenulispora</taxon>
    </lineage>
</organism>
<proteinExistence type="predicted"/>
<evidence type="ECO:0000313" key="3">
    <source>
        <dbReference type="Proteomes" id="UP000730482"/>
    </source>
</evidence>
<gene>
    <name evidence="2" type="ORF">KGQ19_47875</name>
</gene>
<dbReference type="Proteomes" id="UP000730482">
    <property type="component" value="Unassembled WGS sequence"/>
</dbReference>
<comment type="caution">
    <text evidence="2">The sequence shown here is derived from an EMBL/GenBank/DDBJ whole genome shotgun (WGS) entry which is preliminary data.</text>
</comment>
<dbReference type="EMBL" id="JAAFYZ010000412">
    <property type="protein sequence ID" value="MBS2554600.1"/>
    <property type="molecule type" value="Genomic_DNA"/>
</dbReference>
<sequence>MEDWTSARESTTGPAQRAAVRSAEQAVSDAWIGQLVAAEYEAQVAVEICTRVRERLTARLRVAEQVGDPLTIAETRRRLAAADRVCAGALDTYAESRDLLAEQLDRWLQATRMRFRESEDDRRVIGW</sequence>
<evidence type="ECO:0000256" key="1">
    <source>
        <dbReference type="SAM" id="MobiDB-lite"/>
    </source>
</evidence>
<reference evidence="2 3" key="1">
    <citation type="submission" date="2020-02" db="EMBL/GenBank/DDBJ databases">
        <title>Acidophilic actinobacteria isolated from forest soil.</title>
        <authorList>
            <person name="Golinska P."/>
        </authorList>
    </citation>
    <scope>NUCLEOTIDE SEQUENCE [LARGE SCALE GENOMIC DNA]</scope>
    <source>
        <strain evidence="2 3">NL8</strain>
    </source>
</reference>
<feature type="region of interest" description="Disordered" evidence="1">
    <location>
        <begin position="1"/>
        <end position="20"/>
    </location>
</feature>
<protein>
    <submittedName>
        <fullName evidence="2">Uncharacterized protein</fullName>
    </submittedName>
</protein>
<keyword evidence="3" id="KW-1185">Reference proteome</keyword>
<name>A0ABS5L8B8_9ACTN</name>